<evidence type="ECO:0000256" key="2">
    <source>
        <dbReference type="PROSITE-ProRule" id="PRU01282"/>
    </source>
</evidence>
<dbReference type="Gene3D" id="3.40.30.10">
    <property type="entry name" value="Glutaredoxin"/>
    <property type="match status" value="1"/>
</dbReference>
<dbReference type="InterPro" id="IPR006504">
    <property type="entry name" value="Tscrpt_reg_Spx/MgsR"/>
</dbReference>
<dbReference type="Proteomes" id="UP000321405">
    <property type="component" value="Unassembled WGS sequence"/>
</dbReference>
<comment type="caution">
    <text evidence="3">The sequence shown here is derived from an EMBL/GenBank/DDBJ whole genome shotgun (WGS) entry which is preliminary data.</text>
</comment>
<keyword evidence="4" id="KW-1185">Reference proteome</keyword>
<accession>A0A511BMN1</accession>
<dbReference type="PROSITE" id="PS51353">
    <property type="entry name" value="ARSC"/>
    <property type="match status" value="1"/>
</dbReference>
<dbReference type="AlphaFoldDB" id="A0A511BMN1"/>
<protein>
    <submittedName>
        <fullName evidence="3">Arsenate reductase</fullName>
    </submittedName>
</protein>
<dbReference type="NCBIfam" id="TIGR01617">
    <property type="entry name" value="arsC_related"/>
    <property type="match status" value="1"/>
</dbReference>
<dbReference type="SUPFAM" id="SSF52833">
    <property type="entry name" value="Thioredoxin-like"/>
    <property type="match status" value="1"/>
</dbReference>
<dbReference type="EMBL" id="BJVC01000001">
    <property type="protein sequence ID" value="GEL01587.1"/>
    <property type="molecule type" value="Genomic_DNA"/>
</dbReference>
<dbReference type="OrthoDB" id="9803749at2"/>
<reference evidence="3 4" key="1">
    <citation type="submission" date="2019-07" db="EMBL/GenBank/DDBJ databases">
        <title>Whole genome shotgun sequence of Swaminathania salitolerans NBRC 104436.</title>
        <authorList>
            <person name="Hosoyama A."/>
            <person name="Uohara A."/>
            <person name="Ohji S."/>
            <person name="Ichikawa N."/>
        </authorList>
    </citation>
    <scope>NUCLEOTIDE SEQUENCE [LARGE SCALE GENOMIC DNA]</scope>
    <source>
        <strain evidence="3 4">NBRC 104436</strain>
    </source>
</reference>
<dbReference type="InterPro" id="IPR006660">
    <property type="entry name" value="Arsenate_reductase-like"/>
</dbReference>
<evidence type="ECO:0000256" key="1">
    <source>
        <dbReference type="ARBA" id="ARBA00007198"/>
    </source>
</evidence>
<evidence type="ECO:0000313" key="3">
    <source>
        <dbReference type="EMBL" id="GEL01587.1"/>
    </source>
</evidence>
<dbReference type="PANTHER" id="PTHR30041">
    <property type="entry name" value="ARSENATE REDUCTASE"/>
    <property type="match status" value="1"/>
</dbReference>
<comment type="similarity">
    <text evidence="1 2">Belongs to the ArsC family.</text>
</comment>
<dbReference type="PANTHER" id="PTHR30041:SF8">
    <property type="entry name" value="PROTEIN YFFB"/>
    <property type="match status" value="1"/>
</dbReference>
<organism evidence="3 4">
    <name type="scientific">Swaminathania salitolerans</name>
    <dbReference type="NCBI Taxonomy" id="182838"/>
    <lineage>
        <taxon>Bacteria</taxon>
        <taxon>Pseudomonadati</taxon>
        <taxon>Pseudomonadota</taxon>
        <taxon>Alphaproteobacteria</taxon>
        <taxon>Acetobacterales</taxon>
        <taxon>Acetobacteraceae</taxon>
        <taxon>Swaminathania</taxon>
    </lineage>
</organism>
<dbReference type="RefSeq" id="WP_147092514.1">
    <property type="nucleotide sequence ID" value="NZ_BJVC01000001.1"/>
</dbReference>
<dbReference type="InterPro" id="IPR036249">
    <property type="entry name" value="Thioredoxin-like_sf"/>
</dbReference>
<gene>
    <name evidence="3" type="ORF">SSA02_07500</name>
</gene>
<evidence type="ECO:0000313" key="4">
    <source>
        <dbReference type="Proteomes" id="UP000321405"/>
    </source>
</evidence>
<name>A0A511BMN1_9PROT</name>
<dbReference type="Pfam" id="PF03960">
    <property type="entry name" value="ArsC"/>
    <property type="match status" value="1"/>
</dbReference>
<sequence>MSEEIVLYGIATCATVRKARHWLDAHGIACRYHDLRKDGFTRADLVAWAEACGWERLVNRAGTTWRRLSGQERDLSGAEDAIALILAHPAVMKRPLLRIGDRFHLGFRPEQYAALFGADGGKSRPE</sequence>
<proteinExistence type="inferred from homology"/>